<evidence type="ECO:0000256" key="1">
    <source>
        <dbReference type="ARBA" id="ARBA00004651"/>
    </source>
</evidence>
<reference evidence="12 13" key="1">
    <citation type="journal article" date="2015" name="Genome Biol. Evol.">
        <title>The genome of winter moth (Operophtera brumata) provides a genomic perspective on sexual dimorphism and phenology.</title>
        <authorList>
            <person name="Derks M.F."/>
            <person name="Smit S."/>
            <person name="Salis L."/>
            <person name="Schijlen E."/>
            <person name="Bossers A."/>
            <person name="Mateman C."/>
            <person name="Pijl A.S."/>
            <person name="de Ridder D."/>
            <person name="Groenen M.A."/>
            <person name="Visser M.E."/>
            <person name="Megens H.J."/>
        </authorList>
    </citation>
    <scope>NUCLEOTIDE SEQUENCE [LARGE SCALE GENOMIC DNA]</scope>
    <source>
        <strain evidence="12">WM2013NL</strain>
        <tissue evidence="12">Head and thorax</tissue>
    </source>
</reference>
<keyword evidence="10" id="KW-0739">Sodium transport</keyword>
<evidence type="ECO:0000256" key="9">
    <source>
        <dbReference type="ARBA" id="ARBA00023136"/>
    </source>
</evidence>
<evidence type="ECO:0000256" key="11">
    <source>
        <dbReference type="SAM" id="Phobius"/>
    </source>
</evidence>
<comment type="subcellular location">
    <subcellularLocation>
        <location evidence="1">Cell membrane</location>
        <topology evidence="1">Multi-pass membrane protein</topology>
    </subcellularLocation>
</comment>
<keyword evidence="5 11" id="KW-0812">Transmembrane</keyword>
<dbReference type="GO" id="GO:0005886">
    <property type="term" value="C:plasma membrane"/>
    <property type="evidence" value="ECO:0007669"/>
    <property type="project" value="UniProtKB-SubCell"/>
</dbReference>
<evidence type="ECO:0000256" key="10">
    <source>
        <dbReference type="ARBA" id="ARBA00023201"/>
    </source>
</evidence>
<keyword evidence="4" id="KW-1003">Cell membrane</keyword>
<dbReference type="Gene3D" id="1.20.1730.10">
    <property type="entry name" value="Sodium/glucose cotransporter"/>
    <property type="match status" value="1"/>
</dbReference>
<dbReference type="PANTHER" id="PTHR42985:SF2">
    <property type="entry name" value="SODIUM-DEPENDENT MULTIVITAMIN TRANSPORTER"/>
    <property type="match status" value="1"/>
</dbReference>
<proteinExistence type="inferred from homology"/>
<evidence type="ECO:0000256" key="8">
    <source>
        <dbReference type="ARBA" id="ARBA00023065"/>
    </source>
</evidence>
<feature type="transmembrane region" description="Helical" evidence="11">
    <location>
        <begin position="38"/>
        <end position="59"/>
    </location>
</feature>
<dbReference type="AlphaFoldDB" id="A0A0L7KPC6"/>
<dbReference type="InterPro" id="IPR051163">
    <property type="entry name" value="Sodium:Solute_Symporter_SSF"/>
</dbReference>
<keyword evidence="9 11" id="KW-0472">Membrane</keyword>
<evidence type="ECO:0000256" key="5">
    <source>
        <dbReference type="ARBA" id="ARBA00022692"/>
    </source>
</evidence>
<keyword evidence="3" id="KW-0813">Transport</keyword>
<evidence type="ECO:0000256" key="2">
    <source>
        <dbReference type="ARBA" id="ARBA00006434"/>
    </source>
</evidence>
<dbReference type="STRING" id="104452.A0A0L7KPC6"/>
<keyword evidence="6 11" id="KW-1133">Transmembrane helix</keyword>
<organism evidence="12 13">
    <name type="scientific">Operophtera brumata</name>
    <name type="common">Winter moth</name>
    <name type="synonym">Phalaena brumata</name>
    <dbReference type="NCBI Taxonomy" id="104452"/>
    <lineage>
        <taxon>Eukaryota</taxon>
        <taxon>Metazoa</taxon>
        <taxon>Ecdysozoa</taxon>
        <taxon>Arthropoda</taxon>
        <taxon>Hexapoda</taxon>
        <taxon>Insecta</taxon>
        <taxon>Pterygota</taxon>
        <taxon>Neoptera</taxon>
        <taxon>Endopterygota</taxon>
        <taxon>Lepidoptera</taxon>
        <taxon>Glossata</taxon>
        <taxon>Ditrysia</taxon>
        <taxon>Geometroidea</taxon>
        <taxon>Geometridae</taxon>
        <taxon>Larentiinae</taxon>
        <taxon>Operophtera</taxon>
    </lineage>
</organism>
<evidence type="ECO:0000256" key="6">
    <source>
        <dbReference type="ARBA" id="ARBA00022989"/>
    </source>
</evidence>
<dbReference type="InterPro" id="IPR038377">
    <property type="entry name" value="Na/Glc_symporter_sf"/>
</dbReference>
<protein>
    <submittedName>
        <fullName evidence="12">Sodium/solute symporter</fullName>
    </submittedName>
</protein>
<dbReference type="GO" id="GO:0015293">
    <property type="term" value="F:symporter activity"/>
    <property type="evidence" value="ECO:0007669"/>
    <property type="project" value="TreeGrafter"/>
</dbReference>
<sequence length="155" mass="16123">MNAGWLALECIVFAIFISASSLAPLWRRRKDAAAGSSVKTAYIFAGGGVSTLAMILSVARGTLGVRSFLVTVYTPTVALHAVLALPHWASAAALTAVGIVFNLLGGLAAAIRADVIQTVAMILVSGAFIIQSTFKAGGPRQVIDDNIDGGRMKFF</sequence>
<keyword evidence="7" id="KW-0915">Sodium</keyword>
<evidence type="ECO:0000313" key="13">
    <source>
        <dbReference type="Proteomes" id="UP000037510"/>
    </source>
</evidence>
<feature type="transmembrane region" description="Helical" evidence="11">
    <location>
        <begin position="6"/>
        <end position="26"/>
    </location>
</feature>
<dbReference type="EMBL" id="JTDY01007983">
    <property type="protein sequence ID" value="KOB64819.1"/>
    <property type="molecule type" value="Genomic_DNA"/>
</dbReference>
<dbReference type="Proteomes" id="UP000037510">
    <property type="component" value="Unassembled WGS sequence"/>
</dbReference>
<dbReference type="InterPro" id="IPR001734">
    <property type="entry name" value="Na/solute_symporter"/>
</dbReference>
<feature type="transmembrane region" description="Helical" evidence="11">
    <location>
        <begin position="92"/>
        <end position="109"/>
    </location>
</feature>
<feature type="non-terminal residue" evidence="12">
    <location>
        <position position="155"/>
    </location>
</feature>
<dbReference type="PROSITE" id="PS50283">
    <property type="entry name" value="NA_SOLUT_SYMP_3"/>
    <property type="match status" value="1"/>
</dbReference>
<accession>A0A0L7KPC6</accession>
<gene>
    <name evidence="12" type="ORF">OBRU01_23635</name>
</gene>
<keyword evidence="8" id="KW-0406">Ion transport</keyword>
<evidence type="ECO:0000256" key="3">
    <source>
        <dbReference type="ARBA" id="ARBA00022448"/>
    </source>
</evidence>
<comment type="caution">
    <text evidence="12">The sequence shown here is derived from an EMBL/GenBank/DDBJ whole genome shotgun (WGS) entry which is preliminary data.</text>
</comment>
<dbReference type="GO" id="GO:0006814">
    <property type="term" value="P:sodium ion transport"/>
    <property type="evidence" value="ECO:0007669"/>
    <property type="project" value="UniProtKB-KW"/>
</dbReference>
<evidence type="ECO:0000256" key="4">
    <source>
        <dbReference type="ARBA" id="ARBA00022475"/>
    </source>
</evidence>
<evidence type="ECO:0000256" key="7">
    <source>
        <dbReference type="ARBA" id="ARBA00023053"/>
    </source>
</evidence>
<keyword evidence="13" id="KW-1185">Reference proteome</keyword>
<evidence type="ECO:0000313" key="12">
    <source>
        <dbReference type="EMBL" id="KOB64819.1"/>
    </source>
</evidence>
<comment type="similarity">
    <text evidence="2">Belongs to the sodium:solute symporter (SSF) (TC 2.A.21) family.</text>
</comment>
<name>A0A0L7KPC6_OPEBR</name>
<dbReference type="PANTHER" id="PTHR42985">
    <property type="entry name" value="SODIUM-COUPLED MONOCARBOXYLATE TRANSPORTER"/>
    <property type="match status" value="1"/>
</dbReference>